<feature type="transmembrane region" description="Helical" evidence="10">
    <location>
        <begin position="42"/>
        <end position="65"/>
    </location>
</feature>
<dbReference type="OMA" id="NVPMTLN"/>
<evidence type="ECO:0000256" key="7">
    <source>
        <dbReference type="ARBA" id="ARBA00022989"/>
    </source>
</evidence>
<keyword evidence="3 10" id="KW-0813">Transport</keyword>
<keyword evidence="6 10" id="KW-0106">Calcium</keyword>
<comment type="subcellular location">
    <subcellularLocation>
        <location evidence="1">Endomembrane system</location>
        <topology evidence="1">Multi-pass membrane protein</topology>
    </subcellularLocation>
    <subcellularLocation>
        <location evidence="10">Vacuole membrane</location>
    </subcellularLocation>
</comment>
<dbReference type="InterPro" id="IPR004798">
    <property type="entry name" value="CAX-like"/>
</dbReference>
<dbReference type="InterPro" id="IPR044880">
    <property type="entry name" value="NCX_ion-bd_dom_sf"/>
</dbReference>
<dbReference type="GO" id="GO:0015369">
    <property type="term" value="F:calcium:proton antiporter activity"/>
    <property type="evidence" value="ECO:0007669"/>
    <property type="project" value="UniProtKB-UniRule"/>
</dbReference>
<feature type="transmembrane region" description="Helical" evidence="10">
    <location>
        <begin position="360"/>
        <end position="381"/>
    </location>
</feature>
<keyword evidence="4 10" id="KW-0109">Calcium transport</keyword>
<dbReference type="EMBL" id="HE576756">
    <property type="protein sequence ID" value="CCC70430.1"/>
    <property type="molecule type" value="Genomic_DNA"/>
</dbReference>
<dbReference type="Gene3D" id="1.20.1420.30">
    <property type="entry name" value="NCX, central ion-binding region"/>
    <property type="match status" value="1"/>
</dbReference>
<dbReference type="PANTHER" id="PTHR31503">
    <property type="entry name" value="VACUOLAR CALCIUM ION TRANSPORTER"/>
    <property type="match status" value="1"/>
</dbReference>
<evidence type="ECO:0000256" key="6">
    <source>
        <dbReference type="ARBA" id="ARBA00022837"/>
    </source>
</evidence>
<dbReference type="GO" id="GO:0006874">
    <property type="term" value="P:intracellular calcium ion homeostasis"/>
    <property type="evidence" value="ECO:0007669"/>
    <property type="project" value="EnsemblFungi"/>
</dbReference>
<dbReference type="FunFam" id="1.20.1420.30:FF:000011">
    <property type="entry name" value="Vacuolar calcium ion transporter"/>
    <property type="match status" value="1"/>
</dbReference>
<evidence type="ECO:0000256" key="4">
    <source>
        <dbReference type="ARBA" id="ARBA00022568"/>
    </source>
</evidence>
<comment type="function">
    <text evidence="10">Has a role in promoting intracellular calcium ion sequestration via the exchange of calcium ions for hydrogen ions across the vacuolar membrane. Involved also in manganese ion homeostasis via its uptake into the vacuole.</text>
</comment>
<dbReference type="Pfam" id="PF01699">
    <property type="entry name" value="Na_Ca_ex"/>
    <property type="match status" value="2"/>
</dbReference>
<feature type="transmembrane region" description="Helical" evidence="10">
    <location>
        <begin position="135"/>
        <end position="153"/>
    </location>
</feature>
<feature type="transmembrane region" description="Helical" evidence="10">
    <location>
        <begin position="212"/>
        <end position="230"/>
    </location>
</feature>
<dbReference type="InterPro" id="IPR004837">
    <property type="entry name" value="NaCa_Exmemb"/>
</dbReference>
<evidence type="ECO:0000313" key="13">
    <source>
        <dbReference type="Proteomes" id="UP000001640"/>
    </source>
</evidence>
<dbReference type="KEGG" id="ncs:NCAS_0E03600"/>
<keyword evidence="13" id="KW-1185">Reference proteome</keyword>
<keyword evidence="9 10" id="KW-0472">Membrane</keyword>
<keyword evidence="10" id="KW-0926">Vacuole</keyword>
<feature type="transmembrane region" description="Helical" evidence="10">
    <location>
        <begin position="102"/>
        <end position="123"/>
    </location>
</feature>
<dbReference type="STRING" id="1064592.G0VG11"/>
<dbReference type="HOGENOM" id="CLU_008721_4_2_1"/>
<proteinExistence type="inferred from homology"/>
<dbReference type="InParanoid" id="G0VG11"/>
<keyword evidence="7 10" id="KW-1133">Transmembrane helix</keyword>
<dbReference type="GO" id="GO:0015386">
    <property type="term" value="F:potassium:proton antiporter activity"/>
    <property type="evidence" value="ECO:0007669"/>
    <property type="project" value="EnsemblFungi"/>
</dbReference>
<protein>
    <recommendedName>
        <fullName evidence="10">Vacuolar calcium ion transporter</fullName>
    </recommendedName>
</protein>
<name>G0VG11_NAUCA</name>
<reference key="2">
    <citation type="submission" date="2011-08" db="EMBL/GenBank/DDBJ databases">
        <title>Genome sequence of Naumovozyma castellii.</title>
        <authorList>
            <person name="Gordon J.L."/>
            <person name="Armisen D."/>
            <person name="Proux-Wera E."/>
            <person name="OhEigeartaigh S.S."/>
            <person name="Byrne K.P."/>
            <person name="Wolfe K.H."/>
        </authorList>
    </citation>
    <scope>NUCLEOTIDE SEQUENCE</scope>
    <source>
        <strain>Type strain:CBS 4309</strain>
    </source>
</reference>
<dbReference type="OrthoDB" id="1699231at2759"/>
<dbReference type="eggNOG" id="KOG1397">
    <property type="taxonomic scope" value="Eukaryota"/>
</dbReference>
<accession>G0VG11</accession>
<gene>
    <name evidence="12" type="primary">NCAS0E03600</name>
    <name evidence="12" type="ordered locus">NCAS_0E03600</name>
</gene>
<keyword evidence="8 10" id="KW-0406">Ion transport</keyword>
<keyword evidence="5 10" id="KW-0812">Transmembrane</keyword>
<dbReference type="Proteomes" id="UP000001640">
    <property type="component" value="Chromosome 5"/>
</dbReference>
<evidence type="ECO:0000256" key="3">
    <source>
        <dbReference type="ARBA" id="ARBA00022448"/>
    </source>
</evidence>
<feature type="transmembrane region" description="Helical" evidence="10">
    <location>
        <begin position="297"/>
        <end position="320"/>
    </location>
</feature>
<dbReference type="InterPro" id="IPR004713">
    <property type="entry name" value="CaH_exchang"/>
</dbReference>
<evidence type="ECO:0000256" key="9">
    <source>
        <dbReference type="ARBA" id="ARBA00023136"/>
    </source>
</evidence>
<evidence type="ECO:0000256" key="5">
    <source>
        <dbReference type="ARBA" id="ARBA00022692"/>
    </source>
</evidence>
<feature type="domain" description="Sodium/calcium exchanger membrane region" evidence="11">
    <location>
        <begin position="69"/>
        <end position="229"/>
    </location>
</feature>
<dbReference type="GO" id="GO:0000329">
    <property type="term" value="C:fungal-type vacuole membrane"/>
    <property type="evidence" value="ECO:0007669"/>
    <property type="project" value="EnsemblFungi"/>
</dbReference>
<evidence type="ECO:0000256" key="8">
    <source>
        <dbReference type="ARBA" id="ARBA00023065"/>
    </source>
</evidence>
<evidence type="ECO:0000259" key="11">
    <source>
        <dbReference type="Pfam" id="PF01699"/>
    </source>
</evidence>
<dbReference type="FunCoup" id="G0VG11">
    <property type="interactions" value="74"/>
</dbReference>
<feature type="domain" description="Sodium/calcium exchanger membrane region" evidence="11">
    <location>
        <begin position="263"/>
        <end position="406"/>
    </location>
</feature>
<comment type="similarity">
    <text evidence="2 10">Belongs to the Ca(2+):cation antiporter (CaCA) (TC 2.A.19) family.</text>
</comment>
<feature type="transmembrane region" description="Helical" evidence="10">
    <location>
        <begin position="388"/>
        <end position="408"/>
    </location>
</feature>
<evidence type="ECO:0000256" key="1">
    <source>
        <dbReference type="ARBA" id="ARBA00004127"/>
    </source>
</evidence>
<evidence type="ECO:0000256" key="10">
    <source>
        <dbReference type="RuleBase" id="RU365028"/>
    </source>
</evidence>
<dbReference type="NCBIfam" id="TIGR00378">
    <property type="entry name" value="cax"/>
    <property type="match status" value="1"/>
</dbReference>
<feature type="transmembrane region" description="Helical" evidence="10">
    <location>
        <begin position="71"/>
        <end position="90"/>
    </location>
</feature>
<reference evidence="12 13" key="1">
    <citation type="journal article" date="2011" name="Proc. Natl. Acad. Sci. U.S.A.">
        <title>Evolutionary erosion of yeast sex chromosomes by mating-type switching accidents.</title>
        <authorList>
            <person name="Gordon J.L."/>
            <person name="Armisen D."/>
            <person name="Proux-Wera E."/>
            <person name="Oheigeartaigh S.S."/>
            <person name="Byrne K.P."/>
            <person name="Wolfe K.H."/>
        </authorList>
    </citation>
    <scope>NUCLEOTIDE SEQUENCE [LARGE SCALE GENOMIC DNA]</scope>
    <source>
        <strain evidence="13">ATCC 76901 / BCRC 22586 / CBS 4309 / NBRC 1992 / NRRL Y-12630</strain>
    </source>
</reference>
<evidence type="ECO:0000256" key="2">
    <source>
        <dbReference type="ARBA" id="ARBA00008170"/>
    </source>
</evidence>
<dbReference type="GeneID" id="96904059"/>
<dbReference type="NCBIfam" id="TIGR00846">
    <property type="entry name" value="caca2"/>
    <property type="match status" value="1"/>
</dbReference>
<dbReference type="GO" id="GO:0012505">
    <property type="term" value="C:endomembrane system"/>
    <property type="evidence" value="ECO:0007669"/>
    <property type="project" value="UniProtKB-SubCell"/>
</dbReference>
<feature type="transmembrane region" description="Helical" evidence="10">
    <location>
        <begin position="264"/>
        <end position="285"/>
    </location>
</feature>
<dbReference type="PANTHER" id="PTHR31503:SF22">
    <property type="entry name" value="VACUOLAR CALCIUM ION TRANSPORTER"/>
    <property type="match status" value="1"/>
</dbReference>
<feature type="transmembrane region" description="Helical" evidence="10">
    <location>
        <begin position="174"/>
        <end position="192"/>
    </location>
</feature>
<keyword evidence="10" id="KW-0050">Antiport</keyword>
<organism evidence="12 13">
    <name type="scientific">Naumovozyma castellii</name>
    <name type="common">Yeast</name>
    <name type="synonym">Saccharomyces castellii</name>
    <dbReference type="NCBI Taxonomy" id="27288"/>
    <lineage>
        <taxon>Eukaryota</taxon>
        <taxon>Fungi</taxon>
        <taxon>Dikarya</taxon>
        <taxon>Ascomycota</taxon>
        <taxon>Saccharomycotina</taxon>
        <taxon>Saccharomycetes</taxon>
        <taxon>Saccharomycetales</taxon>
        <taxon>Saccharomycetaceae</taxon>
        <taxon>Naumovozyma</taxon>
    </lineage>
</organism>
<evidence type="ECO:0000313" key="12">
    <source>
        <dbReference type="EMBL" id="CCC70430.1"/>
    </source>
</evidence>
<dbReference type="AlphaFoldDB" id="G0VG11"/>
<dbReference type="RefSeq" id="XP_003676787.1">
    <property type="nucleotide sequence ID" value="XM_003676739.1"/>
</dbReference>
<feature type="transmembrane region" description="Helical" evidence="10">
    <location>
        <begin position="327"/>
        <end position="354"/>
    </location>
</feature>
<sequence length="419" mass="45665">MDSTTPLLTADNHRRAGGQLRADIDADADQTTWETAKMDLHYVIYSSPLNILLLIVPLGIFFGFMELSHTWTFVFNFLAIIPLAAILAYATEELADKAGSTVGGLLNATFGNAVELIVSIIALKEGQVRIVQASMLGSLLSNLLLVLGFCFIFGGYNRVQQRFNQTAAQTMSSLLAISCASLLIPAAFRATLPSGKSASGIVDEKILELSRGTSIILLIIYLLFLVFQLGSHHELFEQQMEETDEIMSQYSNKPAHTLSIRSSLCFLLSATVIISLCADYLVGTIDNVVESTGLSKTFIGLIVIPIVGNAAEHVTSVLVAMKDKMDLALSVAIGSSLQISLFVTPFMVLVGWMINVPMTLNFSTFETTTLFIAVFLSNYLILDGESNWLEGVMSLAMYLLIAMAFFYYPDIETFGKVPA</sequence>